<dbReference type="SMART" id="SM00398">
    <property type="entry name" value="HMG"/>
    <property type="match status" value="1"/>
</dbReference>
<dbReference type="SUPFAM" id="SSF47095">
    <property type="entry name" value="HMG-box"/>
    <property type="match status" value="1"/>
</dbReference>
<dbReference type="Gene3D" id="1.10.30.10">
    <property type="entry name" value="High mobility group box domain"/>
    <property type="match status" value="1"/>
</dbReference>
<dbReference type="AlphaFoldDB" id="A0A9W7EIK9"/>
<evidence type="ECO:0000259" key="4">
    <source>
        <dbReference type="PROSITE" id="PS50118"/>
    </source>
</evidence>
<evidence type="ECO:0000256" key="1">
    <source>
        <dbReference type="ARBA" id="ARBA00023125"/>
    </source>
</evidence>
<evidence type="ECO:0000256" key="2">
    <source>
        <dbReference type="ARBA" id="ARBA00023242"/>
    </source>
</evidence>
<organism evidence="5 6">
    <name type="scientific">Triparma laevis f. inornata</name>
    <dbReference type="NCBI Taxonomy" id="1714386"/>
    <lineage>
        <taxon>Eukaryota</taxon>
        <taxon>Sar</taxon>
        <taxon>Stramenopiles</taxon>
        <taxon>Ochrophyta</taxon>
        <taxon>Bolidophyceae</taxon>
        <taxon>Parmales</taxon>
        <taxon>Triparmaceae</taxon>
        <taxon>Triparma</taxon>
    </lineage>
</organism>
<sequence>DPNAPKRAQTSFLIFSNANRAKIKEENPDIAFGAVATKLSEMWKACTEDDKIPYEEKAAEDKARYQKEMESY</sequence>
<name>A0A9W7EIK9_9STRA</name>
<protein>
    <recommendedName>
        <fullName evidence="4">HMG box domain-containing protein</fullName>
    </recommendedName>
</protein>
<dbReference type="FunFam" id="1.10.30.10:FF:000016">
    <property type="entry name" value="FACT complex subunit SSRP1"/>
    <property type="match status" value="1"/>
</dbReference>
<evidence type="ECO:0000313" key="6">
    <source>
        <dbReference type="Proteomes" id="UP001162640"/>
    </source>
</evidence>
<dbReference type="GO" id="GO:0003677">
    <property type="term" value="F:DNA binding"/>
    <property type="evidence" value="ECO:0007669"/>
    <property type="project" value="UniProtKB-UniRule"/>
</dbReference>
<dbReference type="PRINTS" id="PR00886">
    <property type="entry name" value="HIGHMOBLTY12"/>
</dbReference>
<keyword evidence="1 3" id="KW-0238">DNA-binding</keyword>
<dbReference type="InterPro" id="IPR009071">
    <property type="entry name" value="HMG_box_dom"/>
</dbReference>
<feature type="domain" description="HMG box" evidence="4">
    <location>
        <begin position="5"/>
        <end position="72"/>
    </location>
</feature>
<dbReference type="GO" id="GO:0005634">
    <property type="term" value="C:nucleus"/>
    <property type="evidence" value="ECO:0007669"/>
    <property type="project" value="UniProtKB-UniRule"/>
</dbReference>
<evidence type="ECO:0000256" key="3">
    <source>
        <dbReference type="PROSITE-ProRule" id="PRU00267"/>
    </source>
</evidence>
<dbReference type="EMBL" id="BLQM01000280">
    <property type="protein sequence ID" value="GMH80298.1"/>
    <property type="molecule type" value="Genomic_DNA"/>
</dbReference>
<reference evidence="6" key="1">
    <citation type="journal article" date="2023" name="Commun. Biol.">
        <title>Genome analysis of Parmales, the sister group of diatoms, reveals the evolutionary specialization of diatoms from phago-mixotrophs to photoautotrophs.</title>
        <authorList>
            <person name="Ban H."/>
            <person name="Sato S."/>
            <person name="Yoshikawa S."/>
            <person name="Yamada K."/>
            <person name="Nakamura Y."/>
            <person name="Ichinomiya M."/>
            <person name="Sato N."/>
            <person name="Blanc-Mathieu R."/>
            <person name="Endo H."/>
            <person name="Kuwata A."/>
            <person name="Ogata H."/>
        </authorList>
    </citation>
    <scope>NUCLEOTIDE SEQUENCE [LARGE SCALE GENOMIC DNA]</scope>
</reference>
<dbReference type="PANTHER" id="PTHR48112">
    <property type="entry name" value="HIGH MOBILITY GROUP PROTEIN DSP1"/>
    <property type="match status" value="1"/>
</dbReference>
<comment type="caution">
    <text evidence="5">The sequence shown here is derived from an EMBL/GenBank/DDBJ whole genome shotgun (WGS) entry which is preliminary data.</text>
</comment>
<feature type="DNA-binding region" description="HMG box" evidence="3">
    <location>
        <begin position="5"/>
        <end position="72"/>
    </location>
</feature>
<dbReference type="InterPro" id="IPR036910">
    <property type="entry name" value="HMG_box_dom_sf"/>
</dbReference>
<dbReference type="Pfam" id="PF00505">
    <property type="entry name" value="HMG_box"/>
    <property type="match status" value="1"/>
</dbReference>
<keyword evidence="2 3" id="KW-0539">Nucleus</keyword>
<dbReference type="PROSITE" id="PS50118">
    <property type="entry name" value="HMG_BOX_2"/>
    <property type="match status" value="1"/>
</dbReference>
<proteinExistence type="predicted"/>
<evidence type="ECO:0000313" key="5">
    <source>
        <dbReference type="EMBL" id="GMH80298.1"/>
    </source>
</evidence>
<dbReference type="Proteomes" id="UP001162640">
    <property type="component" value="Unassembled WGS sequence"/>
</dbReference>
<accession>A0A9W7EIK9</accession>
<dbReference type="InterPro" id="IPR050342">
    <property type="entry name" value="HMGB"/>
</dbReference>
<feature type="non-terminal residue" evidence="5">
    <location>
        <position position="72"/>
    </location>
</feature>
<gene>
    <name evidence="5" type="ORF">TL16_g08490</name>
</gene>
<feature type="non-terminal residue" evidence="5">
    <location>
        <position position="1"/>
    </location>
</feature>